<organism evidence="1 2">
    <name type="scientific">Nematostella vectensis</name>
    <name type="common">Starlet sea anemone</name>
    <dbReference type="NCBI Taxonomy" id="45351"/>
    <lineage>
        <taxon>Eukaryota</taxon>
        <taxon>Metazoa</taxon>
        <taxon>Cnidaria</taxon>
        <taxon>Anthozoa</taxon>
        <taxon>Hexacorallia</taxon>
        <taxon>Actiniaria</taxon>
        <taxon>Edwardsiidae</taxon>
        <taxon>Nematostella</taxon>
    </lineage>
</organism>
<dbReference type="OMA" id="PHPTFHT"/>
<dbReference type="InParanoid" id="A7SHM5"/>
<dbReference type="Gene3D" id="2.30.29.30">
    <property type="entry name" value="Pleckstrin-homology domain (PH domain)/Phosphotyrosine-binding domain (PTB)"/>
    <property type="match status" value="1"/>
</dbReference>
<reference evidence="1 2" key="1">
    <citation type="journal article" date="2007" name="Science">
        <title>Sea anemone genome reveals ancestral eumetazoan gene repertoire and genomic organization.</title>
        <authorList>
            <person name="Putnam N.H."/>
            <person name="Srivastava M."/>
            <person name="Hellsten U."/>
            <person name="Dirks B."/>
            <person name="Chapman J."/>
            <person name="Salamov A."/>
            <person name="Terry A."/>
            <person name="Shapiro H."/>
            <person name="Lindquist E."/>
            <person name="Kapitonov V.V."/>
            <person name="Jurka J."/>
            <person name="Genikhovich G."/>
            <person name="Grigoriev I.V."/>
            <person name="Lucas S.M."/>
            <person name="Steele R.E."/>
            <person name="Finnerty J.R."/>
            <person name="Technau U."/>
            <person name="Martindale M.Q."/>
            <person name="Rokhsar D.S."/>
        </authorList>
    </citation>
    <scope>NUCLEOTIDE SEQUENCE [LARGE SCALE GENOMIC DNA]</scope>
    <source>
        <strain evidence="2">CH2 X CH6</strain>
    </source>
</reference>
<dbReference type="OrthoDB" id="5953270at2759"/>
<name>A7SHM5_NEMVE</name>
<evidence type="ECO:0000313" key="2">
    <source>
        <dbReference type="Proteomes" id="UP000001593"/>
    </source>
</evidence>
<dbReference type="InterPro" id="IPR011993">
    <property type="entry name" value="PH-like_dom_sf"/>
</dbReference>
<accession>A7SHM5</accession>
<gene>
    <name evidence="1" type="ORF">NEMVEDRAFT_v1g245331</name>
</gene>
<dbReference type="HOGENOM" id="CLU_1087032_0_0_1"/>
<keyword evidence="2" id="KW-1185">Reference proteome</keyword>
<evidence type="ECO:0000313" key="1">
    <source>
        <dbReference type="EMBL" id="EDO36807.1"/>
    </source>
</evidence>
<dbReference type="KEGG" id="nve:5508289"/>
<sequence length="256" mass="28813">MAFPEETLQRIRSVMSKTFGSQNKIIIAPCMVEVYTTKTRDFLKKPSEVKWTLKGTGLLAVIHDSVGTRDRLQLCLSSAKTSEILWQETVVPFTTVDSPHPTFHTLSSTRNFQERTGILYQNKAVARLVFQVMTMFTSQRGPENKSARNVFRSKSFCVAPRPRASPGSEINHAFERSTLALSKVQVHRAFSTENASRSGPMVATALCSRGLRNSTDREIITREQISQELSMRRSICLQTRQSESSLMTTDLCTTEL</sequence>
<dbReference type="EMBL" id="DS469661">
    <property type="protein sequence ID" value="EDO36807.1"/>
    <property type="molecule type" value="Genomic_DNA"/>
</dbReference>
<dbReference type="Proteomes" id="UP000001593">
    <property type="component" value="Unassembled WGS sequence"/>
</dbReference>
<proteinExistence type="predicted"/>
<protein>
    <submittedName>
        <fullName evidence="1">Uncharacterized protein</fullName>
    </submittedName>
</protein>
<dbReference type="AlphaFoldDB" id="A7SHM5"/>